<name>A0A936TEH7_9ACTN</name>
<dbReference type="EMBL" id="JADJZA010000006">
    <property type="protein sequence ID" value="MBK9297087.1"/>
    <property type="molecule type" value="Genomic_DNA"/>
</dbReference>
<keyword evidence="2" id="KW-0472">Membrane</keyword>
<comment type="caution">
    <text evidence="3">The sequence shown here is derived from an EMBL/GenBank/DDBJ whole genome shotgun (WGS) entry which is preliminary data.</text>
</comment>
<proteinExistence type="predicted"/>
<feature type="transmembrane region" description="Helical" evidence="2">
    <location>
        <begin position="70"/>
        <end position="89"/>
    </location>
</feature>
<sequence>MLAQNPELFLGEDLLAWLVLAFGGALVVGNVAALLRPPTHLRDGSEPGGRPGKAKTAGSTGAAHPPVGRAVAMIIVGLVAAIWGLASLVGG</sequence>
<reference evidence="3 4" key="1">
    <citation type="submission" date="2020-10" db="EMBL/GenBank/DDBJ databases">
        <title>Connecting structure to function with the recovery of over 1000 high-quality activated sludge metagenome-assembled genomes encoding full-length rRNA genes using long-read sequencing.</title>
        <authorList>
            <person name="Singleton C.M."/>
            <person name="Petriglieri F."/>
            <person name="Kristensen J.M."/>
            <person name="Kirkegaard R.H."/>
            <person name="Michaelsen T.Y."/>
            <person name="Andersen M.H."/>
            <person name="Karst S.M."/>
            <person name="Dueholm M.S."/>
            <person name="Nielsen P.H."/>
            <person name="Albertsen M."/>
        </authorList>
    </citation>
    <scope>NUCLEOTIDE SEQUENCE [LARGE SCALE GENOMIC DNA]</scope>
    <source>
        <strain evidence="3">Lyne_18-Q3-R50-59_MAXAC.006</strain>
    </source>
</reference>
<protein>
    <submittedName>
        <fullName evidence="3">Uncharacterized protein</fullName>
    </submittedName>
</protein>
<evidence type="ECO:0000256" key="2">
    <source>
        <dbReference type="SAM" id="Phobius"/>
    </source>
</evidence>
<evidence type="ECO:0000313" key="4">
    <source>
        <dbReference type="Proteomes" id="UP000727993"/>
    </source>
</evidence>
<gene>
    <name evidence="3" type="ORF">IPN02_09685</name>
</gene>
<keyword evidence="2" id="KW-1133">Transmembrane helix</keyword>
<evidence type="ECO:0000313" key="3">
    <source>
        <dbReference type="EMBL" id="MBK9297087.1"/>
    </source>
</evidence>
<keyword evidence="2" id="KW-0812">Transmembrane</keyword>
<dbReference type="Proteomes" id="UP000727993">
    <property type="component" value="Unassembled WGS sequence"/>
</dbReference>
<accession>A0A936TEH7</accession>
<feature type="transmembrane region" description="Helical" evidence="2">
    <location>
        <begin position="14"/>
        <end position="35"/>
    </location>
</feature>
<organism evidence="3 4">
    <name type="scientific">Candidatus Neomicrothrix subdominans</name>
    <dbReference type="NCBI Taxonomy" id="2954438"/>
    <lineage>
        <taxon>Bacteria</taxon>
        <taxon>Bacillati</taxon>
        <taxon>Actinomycetota</taxon>
        <taxon>Acidimicrobiia</taxon>
        <taxon>Acidimicrobiales</taxon>
        <taxon>Microthrixaceae</taxon>
        <taxon>Candidatus Neomicrothrix</taxon>
    </lineage>
</organism>
<feature type="region of interest" description="Disordered" evidence="1">
    <location>
        <begin position="39"/>
        <end position="65"/>
    </location>
</feature>
<feature type="compositionally biased region" description="Low complexity" evidence="1">
    <location>
        <begin position="54"/>
        <end position="63"/>
    </location>
</feature>
<evidence type="ECO:0000256" key="1">
    <source>
        <dbReference type="SAM" id="MobiDB-lite"/>
    </source>
</evidence>
<dbReference type="AlphaFoldDB" id="A0A936TEH7"/>